<evidence type="ECO:0000256" key="1">
    <source>
        <dbReference type="ARBA" id="ARBA00000085"/>
    </source>
</evidence>
<keyword evidence="12" id="KW-1185">Reference proteome</keyword>
<name>A0ABY4GJ06_9BACI</name>
<dbReference type="Gene3D" id="3.30.565.10">
    <property type="entry name" value="Histidine kinase-like ATPase, C-terminal domain"/>
    <property type="match status" value="1"/>
</dbReference>
<feature type="coiled-coil region" evidence="6">
    <location>
        <begin position="206"/>
        <end position="240"/>
    </location>
</feature>
<evidence type="ECO:0000256" key="2">
    <source>
        <dbReference type="ARBA" id="ARBA00012438"/>
    </source>
</evidence>
<reference evidence="11 12" key="1">
    <citation type="submission" date="2022-04" db="EMBL/GenBank/DDBJ databases">
        <title>Gracilibacillus sp. isolated from saltern.</title>
        <authorList>
            <person name="Won M."/>
            <person name="Lee C.-M."/>
            <person name="Woen H.-Y."/>
            <person name="Kwon S.-W."/>
        </authorList>
    </citation>
    <scope>NUCLEOTIDE SEQUENCE [LARGE SCALE GENOMIC DNA]</scope>
    <source>
        <strain evidence="11 12">SSPM10-3</strain>
    </source>
</reference>
<feature type="transmembrane region" description="Helical" evidence="7">
    <location>
        <begin position="12"/>
        <end position="31"/>
    </location>
</feature>
<dbReference type="PANTHER" id="PTHR24421">
    <property type="entry name" value="NITRATE/NITRITE SENSOR PROTEIN NARX-RELATED"/>
    <property type="match status" value="1"/>
</dbReference>
<keyword evidence="5" id="KW-0902">Two-component regulatory system</keyword>
<keyword evidence="7" id="KW-1133">Transmembrane helix</keyword>
<dbReference type="EMBL" id="CP095071">
    <property type="protein sequence ID" value="UOQ84179.1"/>
    <property type="molecule type" value="Genomic_DNA"/>
</dbReference>
<keyword evidence="3" id="KW-0808">Transferase</keyword>
<dbReference type="RefSeq" id="WP_244741605.1">
    <property type="nucleotide sequence ID" value="NZ_CP095071.1"/>
</dbReference>
<keyword evidence="7" id="KW-0812">Transmembrane</keyword>
<feature type="domain" description="DesK/YvfT N-terminal" evidence="10">
    <location>
        <begin position="1"/>
        <end position="150"/>
    </location>
</feature>
<dbReference type="Proteomes" id="UP000831537">
    <property type="component" value="Chromosome"/>
</dbReference>
<feature type="domain" description="Signal transduction histidine kinase subgroup 3 dimerisation and phosphoacceptor" evidence="9">
    <location>
        <begin position="179"/>
        <end position="243"/>
    </location>
</feature>
<evidence type="ECO:0000256" key="3">
    <source>
        <dbReference type="ARBA" id="ARBA00022679"/>
    </source>
</evidence>
<evidence type="ECO:0000256" key="4">
    <source>
        <dbReference type="ARBA" id="ARBA00022777"/>
    </source>
</evidence>
<dbReference type="InterPro" id="IPR056374">
    <property type="entry name" value="DesK/YvfT_N"/>
</dbReference>
<dbReference type="EC" id="2.7.13.3" evidence="2"/>
<evidence type="ECO:0000259" key="9">
    <source>
        <dbReference type="Pfam" id="PF07730"/>
    </source>
</evidence>
<dbReference type="InterPro" id="IPR011712">
    <property type="entry name" value="Sig_transdc_His_kin_sub3_dim/P"/>
</dbReference>
<dbReference type="SUPFAM" id="SSF55874">
    <property type="entry name" value="ATPase domain of HSP90 chaperone/DNA topoisomerase II/histidine kinase"/>
    <property type="match status" value="1"/>
</dbReference>
<evidence type="ECO:0000313" key="11">
    <source>
        <dbReference type="EMBL" id="UOQ84179.1"/>
    </source>
</evidence>
<gene>
    <name evidence="11" type="ORF">MUN87_15890</name>
</gene>
<feature type="transmembrane region" description="Helical" evidence="7">
    <location>
        <begin position="130"/>
        <end position="149"/>
    </location>
</feature>
<dbReference type="InterPro" id="IPR003594">
    <property type="entry name" value="HATPase_dom"/>
</dbReference>
<feature type="domain" description="Histidine kinase/HSP90-like ATPase" evidence="8">
    <location>
        <begin position="284"/>
        <end position="366"/>
    </location>
</feature>
<evidence type="ECO:0000313" key="12">
    <source>
        <dbReference type="Proteomes" id="UP000831537"/>
    </source>
</evidence>
<dbReference type="Pfam" id="PF07730">
    <property type="entry name" value="HisKA_3"/>
    <property type="match status" value="1"/>
</dbReference>
<evidence type="ECO:0000256" key="5">
    <source>
        <dbReference type="ARBA" id="ARBA00023012"/>
    </source>
</evidence>
<keyword evidence="7" id="KW-0472">Membrane</keyword>
<evidence type="ECO:0000259" key="8">
    <source>
        <dbReference type="Pfam" id="PF02518"/>
    </source>
</evidence>
<proteinExistence type="predicted"/>
<dbReference type="Pfam" id="PF23540">
    <property type="entry name" value="DesK_N"/>
    <property type="match status" value="1"/>
</dbReference>
<dbReference type="Gene3D" id="1.20.5.1930">
    <property type="match status" value="1"/>
</dbReference>
<dbReference type="PANTHER" id="PTHR24421:SF63">
    <property type="entry name" value="SENSOR HISTIDINE KINASE DESK"/>
    <property type="match status" value="1"/>
</dbReference>
<keyword evidence="6" id="KW-0175">Coiled coil</keyword>
<dbReference type="CDD" id="cd16917">
    <property type="entry name" value="HATPase_UhpB-NarQ-NarX-like"/>
    <property type="match status" value="1"/>
</dbReference>
<organism evidence="11 12">
    <name type="scientific">Gracilibacillus salinarum</name>
    <dbReference type="NCBI Taxonomy" id="2932255"/>
    <lineage>
        <taxon>Bacteria</taxon>
        <taxon>Bacillati</taxon>
        <taxon>Bacillota</taxon>
        <taxon>Bacilli</taxon>
        <taxon>Bacillales</taxon>
        <taxon>Bacillaceae</taxon>
        <taxon>Gracilibacillus</taxon>
    </lineage>
</organism>
<feature type="transmembrane region" description="Helical" evidence="7">
    <location>
        <begin position="72"/>
        <end position="95"/>
    </location>
</feature>
<protein>
    <recommendedName>
        <fullName evidence="2">histidine kinase</fullName>
        <ecNumber evidence="2">2.7.13.3</ecNumber>
    </recommendedName>
</protein>
<comment type="catalytic activity">
    <reaction evidence="1">
        <text>ATP + protein L-histidine = ADP + protein N-phospho-L-histidine.</text>
        <dbReference type="EC" id="2.7.13.3"/>
    </reaction>
</comment>
<evidence type="ECO:0000259" key="10">
    <source>
        <dbReference type="Pfam" id="PF23540"/>
    </source>
</evidence>
<sequence length="377" mass="42822">MRHWYDIFPSHTGLSLYIWIIFCVLPFYFIFRSTSLFEIVIGSVVTLLFFGVYWVTFTSRGPLVYIGLSVEYIIHIFMTLLYGYVYFALFSAFFVGNIRHKAGFITMYVIHLVVTAGAMTAGFIIKYSLFLEQIPFLIMTILGVILIPINRYNRIKQEELEGQLEDANRKIAELAIMEERHRIARDLHDTLGQKLSMIGLKSELSAKLMERNQEAAKQELKDVQDTARQALKEVREMVSDMKSIQVEDEIEHAKQLLKLAGIACEVKAEADIDRIPILIENVISMCLKEAVTNIVKHSNASKCCLRLRDTEEATHLQVIDNGVGTTGKNKFGNGLTGMKERLDFVNGTLRIHSSSEGFEVLVSVPKVLKQVEEEGDV</sequence>
<dbReference type="Pfam" id="PF02518">
    <property type="entry name" value="HATPase_c"/>
    <property type="match status" value="1"/>
</dbReference>
<feature type="transmembrane region" description="Helical" evidence="7">
    <location>
        <begin position="36"/>
        <end position="57"/>
    </location>
</feature>
<dbReference type="InterPro" id="IPR036890">
    <property type="entry name" value="HATPase_C_sf"/>
</dbReference>
<dbReference type="GO" id="GO:0016301">
    <property type="term" value="F:kinase activity"/>
    <property type="evidence" value="ECO:0007669"/>
    <property type="project" value="UniProtKB-KW"/>
</dbReference>
<accession>A0ABY4GJ06</accession>
<feature type="transmembrane region" description="Helical" evidence="7">
    <location>
        <begin position="102"/>
        <end position="124"/>
    </location>
</feature>
<keyword evidence="4 11" id="KW-0418">Kinase</keyword>
<evidence type="ECO:0000256" key="6">
    <source>
        <dbReference type="SAM" id="Coils"/>
    </source>
</evidence>
<dbReference type="InterPro" id="IPR050482">
    <property type="entry name" value="Sensor_HK_TwoCompSys"/>
</dbReference>
<evidence type="ECO:0000256" key="7">
    <source>
        <dbReference type="SAM" id="Phobius"/>
    </source>
</evidence>